<evidence type="ECO:0000256" key="2">
    <source>
        <dbReference type="SAM" id="Phobius"/>
    </source>
</evidence>
<keyword evidence="2" id="KW-0472">Membrane</keyword>
<evidence type="ECO:0008006" key="5">
    <source>
        <dbReference type="Google" id="ProtNLM"/>
    </source>
</evidence>
<organism evidence="3 4">
    <name type="scientific">Candidatus Rhabdochlamydia oedothoracis</name>
    <dbReference type="NCBI Taxonomy" id="2720720"/>
    <lineage>
        <taxon>Bacteria</taxon>
        <taxon>Pseudomonadati</taxon>
        <taxon>Chlamydiota</taxon>
        <taxon>Chlamydiia</taxon>
        <taxon>Parachlamydiales</taxon>
        <taxon>Candidatus Rhabdochlamydiaceae</taxon>
        <taxon>Candidatus Rhabdochlamydia</taxon>
    </lineage>
</organism>
<sequence length="110" mass="12964">MQSNEWIKNKTHKPNLGKNAFFQYGWVLLCMLCCCFMYLHAMKKKKQVLEVLKSQLYALQSEKQFLLEEKEDLKLQINSQKDSAWIELTLMKGLGLVPEGQLKVYFTKDE</sequence>
<proteinExistence type="predicted"/>
<reference evidence="3 4" key="1">
    <citation type="journal article" date="2022" name="bioRxiv">
        <title>Ecology and evolution of chlamydial symbionts of arthropods.</title>
        <authorList>
            <person name="Halter T."/>
            <person name="Koestlbacher S."/>
            <person name="Collingro A."/>
            <person name="Sixt B.S."/>
            <person name="Toenshoff E.R."/>
            <person name="Hendrickx F."/>
            <person name="Kostanjsek R."/>
            <person name="Horn M."/>
        </authorList>
    </citation>
    <scope>NUCLEOTIDE SEQUENCE [LARGE SCALE GENOMIC DNA]</scope>
    <source>
        <strain evidence="3">W744xW776</strain>
    </source>
</reference>
<feature type="transmembrane region" description="Helical" evidence="2">
    <location>
        <begin position="20"/>
        <end position="39"/>
    </location>
</feature>
<dbReference type="EMBL" id="CP075587">
    <property type="protein sequence ID" value="QYF48988.1"/>
    <property type="molecule type" value="Genomic_DNA"/>
</dbReference>
<feature type="coiled-coil region" evidence="1">
    <location>
        <begin position="42"/>
        <end position="83"/>
    </location>
</feature>
<name>A0ABX8V186_9BACT</name>
<evidence type="ECO:0000313" key="3">
    <source>
        <dbReference type="EMBL" id="QYF48988.1"/>
    </source>
</evidence>
<keyword evidence="4" id="KW-1185">Reference proteome</keyword>
<evidence type="ECO:0000313" key="4">
    <source>
        <dbReference type="Proteomes" id="UP000826014"/>
    </source>
</evidence>
<protein>
    <recommendedName>
        <fullName evidence="5">Cell division protein FtsL</fullName>
    </recommendedName>
</protein>
<dbReference type="Proteomes" id="UP000826014">
    <property type="component" value="Chromosome"/>
</dbReference>
<keyword evidence="1" id="KW-0175">Coiled coil</keyword>
<dbReference type="RefSeq" id="WP_245397492.1">
    <property type="nucleotide sequence ID" value="NZ_CP075587.1"/>
</dbReference>
<gene>
    <name evidence="3" type="ORF">RHABOEDO_001238</name>
</gene>
<evidence type="ECO:0000256" key="1">
    <source>
        <dbReference type="SAM" id="Coils"/>
    </source>
</evidence>
<accession>A0ABX8V186</accession>
<keyword evidence="2" id="KW-1133">Transmembrane helix</keyword>
<keyword evidence="2" id="KW-0812">Transmembrane</keyword>